<gene>
    <name evidence="11" type="primary">dnaX</name>
    <name evidence="13" type="ORF">A3C71_02475</name>
</gene>
<keyword evidence="9 11" id="KW-0239">DNA-directed DNA polymerase</keyword>
<dbReference type="Pfam" id="PF22608">
    <property type="entry name" value="DNAX_ATPase_lid"/>
    <property type="match status" value="1"/>
</dbReference>
<dbReference type="CDD" id="cd00009">
    <property type="entry name" value="AAA"/>
    <property type="match status" value="1"/>
</dbReference>
<dbReference type="CDD" id="cd18137">
    <property type="entry name" value="HLD_clamp_pol_III_gamma_tau"/>
    <property type="match status" value="1"/>
</dbReference>
<dbReference type="GO" id="GO:0009360">
    <property type="term" value="C:DNA polymerase III complex"/>
    <property type="evidence" value="ECO:0007669"/>
    <property type="project" value="InterPro"/>
</dbReference>
<comment type="catalytic activity">
    <reaction evidence="10 11">
        <text>DNA(n) + a 2'-deoxyribonucleoside 5'-triphosphate = DNA(n+1) + diphosphate</text>
        <dbReference type="Rhea" id="RHEA:22508"/>
        <dbReference type="Rhea" id="RHEA-COMP:17339"/>
        <dbReference type="Rhea" id="RHEA-COMP:17340"/>
        <dbReference type="ChEBI" id="CHEBI:33019"/>
        <dbReference type="ChEBI" id="CHEBI:61560"/>
        <dbReference type="ChEBI" id="CHEBI:173112"/>
        <dbReference type="EC" id="2.7.7.7"/>
    </reaction>
</comment>
<dbReference type="InterPro" id="IPR045085">
    <property type="entry name" value="HLD_clamp_pol_III_gamma_tau"/>
</dbReference>
<feature type="domain" description="AAA+ ATPase" evidence="12">
    <location>
        <begin position="34"/>
        <end position="200"/>
    </location>
</feature>
<evidence type="ECO:0000259" key="12">
    <source>
        <dbReference type="SMART" id="SM00382"/>
    </source>
</evidence>
<dbReference type="EMBL" id="MGJT01000005">
    <property type="protein sequence ID" value="OGN13532.1"/>
    <property type="molecule type" value="Genomic_DNA"/>
</dbReference>
<dbReference type="GO" id="GO:0046872">
    <property type="term" value="F:metal ion binding"/>
    <property type="evidence" value="ECO:0007669"/>
    <property type="project" value="UniProtKB-KW"/>
</dbReference>
<dbReference type="InterPro" id="IPR003593">
    <property type="entry name" value="AAA+_ATPase"/>
</dbReference>
<accession>A0A1F8FKD5</accession>
<organism evidence="13 14">
    <name type="scientific">Candidatus Yanofskybacteria bacterium RIFCSPHIGHO2_02_FULL_43_15c</name>
    <dbReference type="NCBI Taxonomy" id="1802679"/>
    <lineage>
        <taxon>Bacteria</taxon>
        <taxon>Candidatus Yanofskyibacteriota</taxon>
    </lineage>
</organism>
<dbReference type="Gene3D" id="1.20.272.10">
    <property type="match status" value="1"/>
</dbReference>
<dbReference type="NCBIfam" id="NF004046">
    <property type="entry name" value="PRK05563.1"/>
    <property type="match status" value="1"/>
</dbReference>
<evidence type="ECO:0000256" key="6">
    <source>
        <dbReference type="ARBA" id="ARBA00022741"/>
    </source>
</evidence>
<evidence type="ECO:0000256" key="1">
    <source>
        <dbReference type="ARBA" id="ARBA00006360"/>
    </source>
</evidence>
<evidence type="ECO:0000313" key="13">
    <source>
        <dbReference type="EMBL" id="OGN13532.1"/>
    </source>
</evidence>
<dbReference type="GO" id="GO:0003677">
    <property type="term" value="F:DNA binding"/>
    <property type="evidence" value="ECO:0007669"/>
    <property type="project" value="InterPro"/>
</dbReference>
<evidence type="ECO:0000256" key="9">
    <source>
        <dbReference type="ARBA" id="ARBA00022932"/>
    </source>
</evidence>
<keyword evidence="5" id="KW-0479">Metal-binding</keyword>
<dbReference type="GO" id="GO:0006261">
    <property type="term" value="P:DNA-templated DNA replication"/>
    <property type="evidence" value="ECO:0007669"/>
    <property type="project" value="TreeGrafter"/>
</dbReference>
<keyword evidence="4 11" id="KW-0235">DNA replication</keyword>
<sequence>MVLYRKYRPKKFAEVVGQEHVVETLQGAIKTGRLAHAYLFTGPRGTGKTSLARLLAKAVNCEKGQLRSEGDEILSPAGRSDACAVCSSCKEVEEGRAMDLVEIDAASNRGIDEIRALREGTRFSSMNAGKYKVYVIDECHQLTKEASNALLKTLEEPPAKILFILATTEPHKVLPTIVSRVQKFDFKKLTTDQIVFKLQRVASEEKIKIVKDHLRLIARQAEGSLRDAESNLAKLIAFRGQEIDEEAIKEVLGIIPFNFYHDFFHLVHNQKRTEALNLVSQIYESGLDLENFTKGLLDYARRILVARANPSDLNAFSVELGEDSAQKISGLAKEIDGKGILKLISALMRAQQDLKISPIPQLPLEIAITELID</sequence>
<dbReference type="Pfam" id="PF12169">
    <property type="entry name" value="DNA_pol3_gamma3"/>
    <property type="match status" value="1"/>
</dbReference>
<dbReference type="PANTHER" id="PTHR11669:SF0">
    <property type="entry name" value="PROTEIN STICHEL-LIKE 2"/>
    <property type="match status" value="1"/>
</dbReference>
<dbReference type="InterPro" id="IPR027417">
    <property type="entry name" value="P-loop_NTPase"/>
</dbReference>
<dbReference type="FunFam" id="3.40.50.300:FF:000014">
    <property type="entry name" value="DNA polymerase III subunit gamma/tau"/>
    <property type="match status" value="1"/>
</dbReference>
<evidence type="ECO:0000256" key="11">
    <source>
        <dbReference type="RuleBase" id="RU364063"/>
    </source>
</evidence>
<keyword evidence="2 11" id="KW-0808">Transferase</keyword>
<dbReference type="Proteomes" id="UP000178197">
    <property type="component" value="Unassembled WGS sequence"/>
</dbReference>
<dbReference type="SUPFAM" id="SSF48019">
    <property type="entry name" value="post-AAA+ oligomerization domain-like"/>
    <property type="match status" value="1"/>
</dbReference>
<keyword evidence="8 11" id="KW-0067">ATP-binding</keyword>
<comment type="function">
    <text evidence="11">DNA polymerase III is a complex, multichain enzyme responsible for most of the replicative synthesis in bacteria. This DNA polymerase also exhibits 3' to 5' exonuclease activity.</text>
</comment>
<dbReference type="Gene3D" id="3.40.50.300">
    <property type="entry name" value="P-loop containing nucleotide triphosphate hydrolases"/>
    <property type="match status" value="1"/>
</dbReference>
<evidence type="ECO:0000256" key="8">
    <source>
        <dbReference type="ARBA" id="ARBA00022840"/>
    </source>
</evidence>
<dbReference type="InterPro" id="IPR022754">
    <property type="entry name" value="DNA_pol_III_gamma-3"/>
</dbReference>
<keyword evidence="7" id="KW-0862">Zinc</keyword>
<evidence type="ECO:0000313" key="14">
    <source>
        <dbReference type="Proteomes" id="UP000178197"/>
    </source>
</evidence>
<dbReference type="Gene3D" id="1.10.8.60">
    <property type="match status" value="1"/>
</dbReference>
<reference evidence="13 14" key="1">
    <citation type="journal article" date="2016" name="Nat. Commun.">
        <title>Thousands of microbial genomes shed light on interconnected biogeochemical processes in an aquifer system.</title>
        <authorList>
            <person name="Anantharaman K."/>
            <person name="Brown C.T."/>
            <person name="Hug L.A."/>
            <person name="Sharon I."/>
            <person name="Castelle C.J."/>
            <person name="Probst A.J."/>
            <person name="Thomas B.C."/>
            <person name="Singh A."/>
            <person name="Wilkins M.J."/>
            <person name="Karaoz U."/>
            <person name="Brodie E.L."/>
            <person name="Williams K.H."/>
            <person name="Hubbard S.S."/>
            <person name="Banfield J.F."/>
        </authorList>
    </citation>
    <scope>NUCLEOTIDE SEQUENCE [LARGE SCALE GENOMIC DNA]</scope>
</reference>
<evidence type="ECO:0000256" key="5">
    <source>
        <dbReference type="ARBA" id="ARBA00022723"/>
    </source>
</evidence>
<evidence type="ECO:0000256" key="4">
    <source>
        <dbReference type="ARBA" id="ARBA00022705"/>
    </source>
</evidence>
<dbReference type="EC" id="2.7.7.7" evidence="11"/>
<dbReference type="SUPFAM" id="SSF52540">
    <property type="entry name" value="P-loop containing nucleoside triphosphate hydrolases"/>
    <property type="match status" value="1"/>
</dbReference>
<keyword evidence="6 11" id="KW-0547">Nucleotide-binding</keyword>
<dbReference type="InterPro" id="IPR050238">
    <property type="entry name" value="DNA_Rep/Repair_Clamp_Loader"/>
</dbReference>
<evidence type="ECO:0000256" key="7">
    <source>
        <dbReference type="ARBA" id="ARBA00022833"/>
    </source>
</evidence>
<dbReference type="GO" id="GO:0003887">
    <property type="term" value="F:DNA-directed DNA polymerase activity"/>
    <property type="evidence" value="ECO:0007669"/>
    <property type="project" value="UniProtKB-KW"/>
</dbReference>
<comment type="similarity">
    <text evidence="1 11">Belongs to the DnaX/STICHEL family.</text>
</comment>
<evidence type="ECO:0000256" key="2">
    <source>
        <dbReference type="ARBA" id="ARBA00022679"/>
    </source>
</evidence>
<comment type="subunit">
    <text evidence="11">DNA polymerase III contains a core (composed of alpha, epsilon and theta chains) that associates with a tau subunit. This core dimerizes to form the POLIII' complex. PolIII' associates with the gamma complex (composed of gamma, delta, delta', psi and chi chains) and with the beta chain to form the complete DNA polymerase III complex.</text>
</comment>
<dbReference type="PANTHER" id="PTHR11669">
    <property type="entry name" value="REPLICATION FACTOR C / DNA POLYMERASE III GAMMA-TAU SUBUNIT"/>
    <property type="match status" value="1"/>
</dbReference>
<dbReference type="InterPro" id="IPR012763">
    <property type="entry name" value="DNA_pol_III_sug/sutau_N"/>
</dbReference>
<evidence type="ECO:0000256" key="10">
    <source>
        <dbReference type="ARBA" id="ARBA00049244"/>
    </source>
</evidence>
<dbReference type="InterPro" id="IPR008921">
    <property type="entry name" value="DNA_pol3_clamp-load_cplx_C"/>
</dbReference>
<dbReference type="NCBIfam" id="TIGR02397">
    <property type="entry name" value="dnaX_nterm"/>
    <property type="match status" value="1"/>
</dbReference>
<dbReference type="Pfam" id="PF13177">
    <property type="entry name" value="DNA_pol3_delta2"/>
    <property type="match status" value="1"/>
</dbReference>
<dbReference type="GO" id="GO:0005524">
    <property type="term" value="F:ATP binding"/>
    <property type="evidence" value="ECO:0007669"/>
    <property type="project" value="UniProtKB-KW"/>
</dbReference>
<name>A0A1F8FKD5_9BACT</name>
<dbReference type="AlphaFoldDB" id="A0A1F8FKD5"/>
<protein>
    <recommendedName>
        <fullName evidence="11">DNA polymerase III subunit gamma/tau</fullName>
        <ecNumber evidence="11">2.7.7.7</ecNumber>
    </recommendedName>
</protein>
<dbReference type="SMART" id="SM00382">
    <property type="entry name" value="AAA"/>
    <property type="match status" value="1"/>
</dbReference>
<comment type="caution">
    <text evidence="13">The sequence shown here is derived from an EMBL/GenBank/DDBJ whole genome shotgun (WGS) entry which is preliminary data.</text>
</comment>
<keyword evidence="3 11" id="KW-0548">Nucleotidyltransferase</keyword>
<evidence type="ECO:0000256" key="3">
    <source>
        <dbReference type="ARBA" id="ARBA00022695"/>
    </source>
</evidence>
<proteinExistence type="inferred from homology"/>